<feature type="region of interest" description="Disordered" evidence="1">
    <location>
        <begin position="78"/>
        <end position="97"/>
    </location>
</feature>
<dbReference type="PANTHER" id="PTHR36847:SF1">
    <property type="entry name" value="AMIDOLIGASE ENZYME"/>
    <property type="match status" value="1"/>
</dbReference>
<feature type="compositionally biased region" description="Polar residues" evidence="1">
    <location>
        <begin position="1"/>
        <end position="24"/>
    </location>
</feature>
<evidence type="ECO:0000256" key="1">
    <source>
        <dbReference type="SAM" id="MobiDB-lite"/>
    </source>
</evidence>
<sequence>MDTTVSSMGGTQSVGPTNAPSPSLANKLPKDDLASGPSPYLINHEPNPDPVVSANSSSLANLDYWKLLAINMADFPPESSPRVNPEKMQPHPSPYVDRPQDVTIAIELKYLFPFLAHDATDPFPHDARPIKLAPRFFDKKVLSDLANGLVVETIRRVMGEHAVAGEVIKAAGRTERELWDSHWIVKKSSSPEVREPESLIKEYVWAPVEVISHKFLINDPDTIRRIRAVISAISKRHRILVNYTCDTHVHLGRKDDRAFTLETLQRLATLVWPAEQALRSIRDPRSPNYHNIWTWGFETPQSRLGMMVNGLEGPATHLVLTQNGLGIPDKQIVRAIAAQQSMPAKELTVFQEIWKADSHRALGRLLSGSVRRYRRLGLNFSMFGLEDARSRINPRTMEFRFMEGTYDSDLVANWVLICYRFVELAILKSDDRYETTLGRLLQRIGSGTRDLPTGKERGAEIGREFRELMDDIGISRDVYGSFEKKVIEENFWEPIERPNDPWEHLGWEGPDPDTQEEPEEKTGDDL</sequence>
<dbReference type="PANTHER" id="PTHR36847">
    <property type="entry name" value="AMIDOLIGASE ENZYME"/>
    <property type="match status" value="1"/>
</dbReference>
<accession>A0AAN7BWM3</accession>
<feature type="region of interest" description="Disordered" evidence="1">
    <location>
        <begin position="496"/>
        <end position="526"/>
    </location>
</feature>
<organism evidence="2 3">
    <name type="scientific">Podospora fimiseda</name>
    <dbReference type="NCBI Taxonomy" id="252190"/>
    <lineage>
        <taxon>Eukaryota</taxon>
        <taxon>Fungi</taxon>
        <taxon>Dikarya</taxon>
        <taxon>Ascomycota</taxon>
        <taxon>Pezizomycotina</taxon>
        <taxon>Sordariomycetes</taxon>
        <taxon>Sordariomycetidae</taxon>
        <taxon>Sordariales</taxon>
        <taxon>Podosporaceae</taxon>
        <taxon>Podospora</taxon>
    </lineage>
</organism>
<evidence type="ECO:0000313" key="3">
    <source>
        <dbReference type="Proteomes" id="UP001301958"/>
    </source>
</evidence>
<dbReference type="AlphaFoldDB" id="A0AAN7BWM3"/>
<feature type="compositionally biased region" description="Basic and acidic residues" evidence="1">
    <location>
        <begin position="496"/>
        <end position="506"/>
    </location>
</feature>
<keyword evidence="3" id="KW-1185">Reference proteome</keyword>
<name>A0AAN7BWM3_9PEZI</name>
<comment type="caution">
    <text evidence="2">The sequence shown here is derived from an EMBL/GenBank/DDBJ whole genome shotgun (WGS) entry which is preliminary data.</text>
</comment>
<gene>
    <name evidence="2" type="ORF">QBC38DRAFT_277353</name>
</gene>
<evidence type="ECO:0000313" key="2">
    <source>
        <dbReference type="EMBL" id="KAK4231009.1"/>
    </source>
</evidence>
<reference evidence="2" key="1">
    <citation type="journal article" date="2023" name="Mol. Phylogenet. Evol.">
        <title>Genome-scale phylogeny and comparative genomics of the fungal order Sordariales.</title>
        <authorList>
            <person name="Hensen N."/>
            <person name="Bonometti L."/>
            <person name="Westerberg I."/>
            <person name="Brannstrom I.O."/>
            <person name="Guillou S."/>
            <person name="Cros-Aarteil S."/>
            <person name="Calhoun S."/>
            <person name="Haridas S."/>
            <person name="Kuo A."/>
            <person name="Mondo S."/>
            <person name="Pangilinan J."/>
            <person name="Riley R."/>
            <person name="LaButti K."/>
            <person name="Andreopoulos B."/>
            <person name="Lipzen A."/>
            <person name="Chen C."/>
            <person name="Yan M."/>
            <person name="Daum C."/>
            <person name="Ng V."/>
            <person name="Clum A."/>
            <person name="Steindorff A."/>
            <person name="Ohm R.A."/>
            <person name="Martin F."/>
            <person name="Silar P."/>
            <person name="Natvig D.O."/>
            <person name="Lalanne C."/>
            <person name="Gautier V."/>
            <person name="Ament-Velasquez S.L."/>
            <person name="Kruys A."/>
            <person name="Hutchinson M.I."/>
            <person name="Powell A.J."/>
            <person name="Barry K."/>
            <person name="Miller A.N."/>
            <person name="Grigoriev I.V."/>
            <person name="Debuchy R."/>
            <person name="Gladieux P."/>
            <person name="Hiltunen Thoren M."/>
            <person name="Johannesson H."/>
        </authorList>
    </citation>
    <scope>NUCLEOTIDE SEQUENCE</scope>
    <source>
        <strain evidence="2">CBS 990.96</strain>
    </source>
</reference>
<dbReference type="Proteomes" id="UP001301958">
    <property type="component" value="Unassembled WGS sequence"/>
</dbReference>
<feature type="compositionally biased region" description="Acidic residues" evidence="1">
    <location>
        <begin position="510"/>
        <end position="519"/>
    </location>
</feature>
<proteinExistence type="predicted"/>
<dbReference type="EMBL" id="MU865295">
    <property type="protein sequence ID" value="KAK4231009.1"/>
    <property type="molecule type" value="Genomic_DNA"/>
</dbReference>
<feature type="region of interest" description="Disordered" evidence="1">
    <location>
        <begin position="1"/>
        <end position="55"/>
    </location>
</feature>
<protein>
    <submittedName>
        <fullName evidence="2">Uncharacterized protein</fullName>
    </submittedName>
</protein>
<reference evidence="2" key="2">
    <citation type="submission" date="2023-05" db="EMBL/GenBank/DDBJ databases">
        <authorList>
            <consortium name="Lawrence Berkeley National Laboratory"/>
            <person name="Steindorff A."/>
            <person name="Hensen N."/>
            <person name="Bonometti L."/>
            <person name="Westerberg I."/>
            <person name="Brannstrom I.O."/>
            <person name="Guillou S."/>
            <person name="Cros-Aarteil S."/>
            <person name="Calhoun S."/>
            <person name="Haridas S."/>
            <person name="Kuo A."/>
            <person name="Mondo S."/>
            <person name="Pangilinan J."/>
            <person name="Riley R."/>
            <person name="Labutti K."/>
            <person name="Andreopoulos B."/>
            <person name="Lipzen A."/>
            <person name="Chen C."/>
            <person name="Yanf M."/>
            <person name="Daum C."/>
            <person name="Ng V."/>
            <person name="Clum A."/>
            <person name="Ohm R."/>
            <person name="Martin F."/>
            <person name="Silar P."/>
            <person name="Natvig D."/>
            <person name="Lalanne C."/>
            <person name="Gautier V."/>
            <person name="Ament-Velasquez S.L."/>
            <person name="Kruys A."/>
            <person name="Hutchinson M.I."/>
            <person name="Powell A.J."/>
            <person name="Barry K."/>
            <person name="Miller A.N."/>
            <person name="Grigoriev I.V."/>
            <person name="Debuchy R."/>
            <person name="Gladieux P."/>
            <person name="Thoren M.H."/>
            <person name="Johannesson H."/>
        </authorList>
    </citation>
    <scope>NUCLEOTIDE SEQUENCE</scope>
    <source>
        <strain evidence="2">CBS 990.96</strain>
    </source>
</reference>